<dbReference type="Pfam" id="PF08876">
    <property type="entry name" value="DUF1836"/>
    <property type="match status" value="1"/>
</dbReference>
<dbReference type="EMBL" id="JAODBU010000009">
    <property type="protein sequence ID" value="MCT7399483.1"/>
    <property type="molecule type" value="Genomic_DNA"/>
</dbReference>
<dbReference type="RefSeq" id="WP_260978890.1">
    <property type="nucleotide sequence ID" value="NZ_JAODBU010000009.1"/>
</dbReference>
<evidence type="ECO:0000313" key="2">
    <source>
        <dbReference type="EMBL" id="MCT7399483.1"/>
    </source>
</evidence>
<accession>A0ABT2M2W8</accession>
<reference evidence="2" key="1">
    <citation type="submission" date="2022-09" db="EMBL/GenBank/DDBJ databases">
        <title>Eubacterium sp. LFL-14 isolated from human feces.</title>
        <authorList>
            <person name="Liu F."/>
        </authorList>
    </citation>
    <scope>NUCLEOTIDE SEQUENCE</scope>
    <source>
        <strain evidence="2">LFL-14</strain>
    </source>
</reference>
<evidence type="ECO:0000313" key="3">
    <source>
        <dbReference type="Proteomes" id="UP001431199"/>
    </source>
</evidence>
<dbReference type="InterPro" id="IPR014975">
    <property type="entry name" value="DUF1836"/>
</dbReference>
<evidence type="ECO:0000256" key="1">
    <source>
        <dbReference type="SAM" id="MobiDB-lite"/>
    </source>
</evidence>
<dbReference type="PANTHER" id="PTHR40056">
    <property type="entry name" value="HYPOTHETICAL CYTOSOLIC PROTEIN"/>
    <property type="match status" value="1"/>
</dbReference>
<gene>
    <name evidence="2" type="ORF">N5B56_10375</name>
</gene>
<organism evidence="2 3">
    <name type="scientific">Eubacterium album</name>
    <dbReference type="NCBI Taxonomy" id="2978477"/>
    <lineage>
        <taxon>Bacteria</taxon>
        <taxon>Bacillati</taxon>
        <taxon>Bacillota</taxon>
        <taxon>Clostridia</taxon>
        <taxon>Eubacteriales</taxon>
        <taxon>Eubacteriaceae</taxon>
        <taxon>Eubacterium</taxon>
    </lineage>
</organism>
<comment type="caution">
    <text evidence="2">The sequence shown here is derived from an EMBL/GenBank/DDBJ whole genome shotgun (WGS) entry which is preliminary data.</text>
</comment>
<dbReference type="Proteomes" id="UP001431199">
    <property type="component" value="Unassembled WGS sequence"/>
</dbReference>
<feature type="region of interest" description="Disordered" evidence="1">
    <location>
        <begin position="188"/>
        <end position="208"/>
    </location>
</feature>
<proteinExistence type="predicted"/>
<dbReference type="PANTHER" id="PTHR40056:SF1">
    <property type="entry name" value="DUF1836 DOMAIN-CONTAINING PROTEIN"/>
    <property type="match status" value="1"/>
</dbReference>
<protein>
    <submittedName>
        <fullName evidence="2">DUF1836 domain-containing protein</fullName>
    </submittedName>
</protein>
<name>A0ABT2M2W8_9FIRM</name>
<sequence>MESDKIIESILNDFNSFNIDDIPNIDLYMDQVTTYLNNKFEGSKRNDDDKLLTKTMINNYAKSRLLPPPEKKKYSKDHLILLMMIFYLKNIISINDIDTALSPLIKDYFNDGNNSLEEIFKLFIQYMKDTDDNQSIIDAYVKSNEYFSNLDNEDNKEYLQTLTLIATLTYECLSRKMIIEKLIDSLPKEENSKDKSDKNKSDKNKTDK</sequence>
<keyword evidence="3" id="KW-1185">Reference proteome</keyword>